<dbReference type="AlphaFoldDB" id="A0AAV7UYM5"/>
<feature type="compositionally biased region" description="Polar residues" evidence="1">
    <location>
        <begin position="104"/>
        <end position="117"/>
    </location>
</feature>
<keyword evidence="3" id="KW-1185">Reference proteome</keyword>
<feature type="compositionally biased region" description="Basic and acidic residues" evidence="1">
    <location>
        <begin position="57"/>
        <end position="79"/>
    </location>
</feature>
<feature type="compositionally biased region" description="Basic residues" evidence="1">
    <location>
        <begin position="169"/>
        <end position="183"/>
    </location>
</feature>
<evidence type="ECO:0000313" key="3">
    <source>
        <dbReference type="Proteomes" id="UP001066276"/>
    </source>
</evidence>
<name>A0AAV7UYM5_PLEWA</name>
<protein>
    <submittedName>
        <fullName evidence="2">Uncharacterized protein</fullName>
    </submittedName>
</protein>
<dbReference type="Proteomes" id="UP001066276">
    <property type="component" value="Chromosome 2_2"/>
</dbReference>
<feature type="compositionally biased region" description="Polar residues" evidence="1">
    <location>
        <begin position="85"/>
        <end position="94"/>
    </location>
</feature>
<accession>A0AAV7UYM5</accession>
<gene>
    <name evidence="2" type="ORF">NDU88_002490</name>
</gene>
<evidence type="ECO:0000256" key="1">
    <source>
        <dbReference type="SAM" id="MobiDB-lite"/>
    </source>
</evidence>
<evidence type="ECO:0000313" key="2">
    <source>
        <dbReference type="EMBL" id="KAJ1193185.1"/>
    </source>
</evidence>
<sequence length="215" mass="23341">MQANSLARVTTMGHYNGHVSVPPAQTSYDPGMLDICCITGPRLLHTMVPHPGHRNHSASEEHTHANSDLRRLTSRERRSLPAAPSHSTAAQNKLFTAGHPGPCSSPSSNVAPKSQSQADHRCRKKQSAPPTTMQRGEPGYTAPSHRTTLPGAPMGTRICPQGSPGEPRHQRRVLTGKKVRLGRPSKGLPRTLSRKSPYKMCDEGGAHQRGCDEYD</sequence>
<organism evidence="2 3">
    <name type="scientific">Pleurodeles waltl</name>
    <name type="common">Iberian ribbed newt</name>
    <dbReference type="NCBI Taxonomy" id="8319"/>
    <lineage>
        <taxon>Eukaryota</taxon>
        <taxon>Metazoa</taxon>
        <taxon>Chordata</taxon>
        <taxon>Craniata</taxon>
        <taxon>Vertebrata</taxon>
        <taxon>Euteleostomi</taxon>
        <taxon>Amphibia</taxon>
        <taxon>Batrachia</taxon>
        <taxon>Caudata</taxon>
        <taxon>Salamandroidea</taxon>
        <taxon>Salamandridae</taxon>
        <taxon>Pleurodelinae</taxon>
        <taxon>Pleurodeles</taxon>
    </lineage>
</organism>
<reference evidence="2" key="1">
    <citation type="journal article" date="2022" name="bioRxiv">
        <title>Sequencing and chromosome-scale assembly of the giantPleurodeles waltlgenome.</title>
        <authorList>
            <person name="Brown T."/>
            <person name="Elewa A."/>
            <person name="Iarovenko S."/>
            <person name="Subramanian E."/>
            <person name="Araus A.J."/>
            <person name="Petzold A."/>
            <person name="Susuki M."/>
            <person name="Suzuki K.-i.T."/>
            <person name="Hayashi T."/>
            <person name="Toyoda A."/>
            <person name="Oliveira C."/>
            <person name="Osipova E."/>
            <person name="Leigh N.D."/>
            <person name="Simon A."/>
            <person name="Yun M.H."/>
        </authorList>
    </citation>
    <scope>NUCLEOTIDE SEQUENCE</scope>
    <source>
        <strain evidence="2">20211129_DDA</strain>
        <tissue evidence="2">Liver</tissue>
    </source>
</reference>
<feature type="region of interest" description="Disordered" evidence="1">
    <location>
        <begin position="48"/>
        <end position="215"/>
    </location>
</feature>
<comment type="caution">
    <text evidence="2">The sequence shown here is derived from an EMBL/GenBank/DDBJ whole genome shotgun (WGS) entry which is preliminary data.</text>
</comment>
<proteinExistence type="predicted"/>
<feature type="compositionally biased region" description="Basic and acidic residues" evidence="1">
    <location>
        <begin position="200"/>
        <end position="215"/>
    </location>
</feature>
<dbReference type="EMBL" id="JANPWB010000004">
    <property type="protein sequence ID" value="KAJ1193185.1"/>
    <property type="molecule type" value="Genomic_DNA"/>
</dbReference>